<name>A0ABV9GGX1_9BACL</name>
<evidence type="ECO:0000313" key="3">
    <source>
        <dbReference type="Proteomes" id="UP001596022"/>
    </source>
</evidence>
<proteinExistence type="predicted"/>
<keyword evidence="1" id="KW-0812">Transmembrane</keyword>
<keyword evidence="1" id="KW-0472">Membrane</keyword>
<evidence type="ECO:0000256" key="1">
    <source>
        <dbReference type="SAM" id="Phobius"/>
    </source>
</evidence>
<reference evidence="3" key="1">
    <citation type="journal article" date="2019" name="Int. J. Syst. Evol. Microbiol.">
        <title>The Global Catalogue of Microorganisms (GCM) 10K type strain sequencing project: providing services to taxonomists for standard genome sequencing and annotation.</title>
        <authorList>
            <consortium name="The Broad Institute Genomics Platform"/>
            <consortium name="The Broad Institute Genome Sequencing Center for Infectious Disease"/>
            <person name="Wu L."/>
            <person name="Ma J."/>
        </authorList>
    </citation>
    <scope>NUCLEOTIDE SEQUENCE [LARGE SCALE GENOMIC DNA]</scope>
    <source>
        <strain evidence="3">CGMCC 1.16306</strain>
    </source>
</reference>
<sequence>MISITDVLSLMIAFGTLVVAIIAAGREDR</sequence>
<dbReference type="Proteomes" id="UP001596022">
    <property type="component" value="Unassembled WGS sequence"/>
</dbReference>
<organism evidence="2 3">
    <name type="scientific">Camelliibacillus cellulosilyticus</name>
    <dbReference type="NCBI Taxonomy" id="2174486"/>
    <lineage>
        <taxon>Bacteria</taxon>
        <taxon>Bacillati</taxon>
        <taxon>Bacillota</taxon>
        <taxon>Bacilli</taxon>
        <taxon>Bacillales</taxon>
        <taxon>Sporolactobacillaceae</taxon>
        <taxon>Camelliibacillus</taxon>
    </lineage>
</organism>
<keyword evidence="3" id="KW-1185">Reference proteome</keyword>
<dbReference type="RefSeq" id="WP_376844219.1">
    <property type="nucleotide sequence ID" value="NZ_JBHSFW010000001.1"/>
</dbReference>
<protein>
    <submittedName>
        <fullName evidence="2">Holin-like toxin</fullName>
    </submittedName>
</protein>
<gene>
    <name evidence="2" type="ORF">ACFO4N_00285</name>
</gene>
<dbReference type="EMBL" id="JBHSFW010000001">
    <property type="protein sequence ID" value="MFC4617158.1"/>
    <property type="molecule type" value="Genomic_DNA"/>
</dbReference>
<comment type="caution">
    <text evidence="2">The sequence shown here is derived from an EMBL/GenBank/DDBJ whole genome shotgun (WGS) entry which is preliminary data.</text>
</comment>
<dbReference type="InterPro" id="IPR031616">
    <property type="entry name" value="BsrE-like"/>
</dbReference>
<keyword evidence="1" id="KW-1133">Transmembrane helix</keyword>
<accession>A0ABV9GGX1</accession>
<feature type="transmembrane region" description="Helical" evidence="1">
    <location>
        <begin position="7"/>
        <end position="25"/>
    </location>
</feature>
<dbReference type="Pfam" id="PF16935">
    <property type="entry name" value="Hol_Tox"/>
    <property type="match status" value="1"/>
</dbReference>
<evidence type="ECO:0000313" key="2">
    <source>
        <dbReference type="EMBL" id="MFC4617158.1"/>
    </source>
</evidence>